<dbReference type="EMBL" id="QGQD01000006">
    <property type="protein sequence ID" value="TLD02880.1"/>
    <property type="molecule type" value="Genomic_DNA"/>
</dbReference>
<dbReference type="Pfam" id="PF10050">
    <property type="entry name" value="DUF2284"/>
    <property type="match status" value="1"/>
</dbReference>
<sequence>MKDNSNLEKMEALIASYPICQYGFLDTRELVFSDHVRQICQQECECYGTTWSCPPAVGSVDKCSRKCLNYRKALLFTTLAEVSDTALLEETLATRKDHEEVTRGLLLDIKNSMYEDCMALSSESCHICEQCTYPDAPCRHPDKMFPCIESYGILVTESAEKCQIDFFYDSTTVTWFGMIFFDRYK</sequence>
<proteinExistence type="predicted"/>
<protein>
    <submittedName>
        <fullName evidence="1">Putative metal-binding protein</fullName>
    </submittedName>
</protein>
<keyword evidence="2" id="KW-1185">Reference proteome</keyword>
<dbReference type="AlphaFoldDB" id="A0A4U8QCP1"/>
<gene>
    <name evidence="1" type="ORF">DSM106044_00379</name>
</gene>
<dbReference type="OrthoDB" id="5420534at2"/>
<dbReference type="RefSeq" id="WP_044296010.1">
    <property type="nucleotide sequence ID" value="NZ_CABMJZ010000062.1"/>
</dbReference>
<reference evidence="1 2" key="1">
    <citation type="journal article" date="2019" name="Anaerobe">
        <title>Detection of Robinsoniella peoriensis in multiple bone samples of a trauma patient.</title>
        <authorList>
            <person name="Schrottner P."/>
            <person name="Hartwich K."/>
            <person name="Bunk B."/>
            <person name="Schober I."/>
            <person name="Helbig S."/>
            <person name="Rudolph W.W."/>
            <person name="Gunzer F."/>
        </authorList>
    </citation>
    <scope>NUCLEOTIDE SEQUENCE [LARGE SCALE GENOMIC DNA]</scope>
    <source>
        <strain evidence="1 2">DSM 106044</strain>
    </source>
</reference>
<comment type="caution">
    <text evidence="1">The sequence shown here is derived from an EMBL/GenBank/DDBJ whole genome shotgun (WGS) entry which is preliminary data.</text>
</comment>
<organism evidence="1 2">
    <name type="scientific">Robinsoniella peoriensis</name>
    <dbReference type="NCBI Taxonomy" id="180332"/>
    <lineage>
        <taxon>Bacteria</taxon>
        <taxon>Bacillati</taxon>
        <taxon>Bacillota</taxon>
        <taxon>Clostridia</taxon>
        <taxon>Lachnospirales</taxon>
        <taxon>Lachnospiraceae</taxon>
        <taxon>Robinsoniella</taxon>
    </lineage>
</organism>
<dbReference type="Proteomes" id="UP000306509">
    <property type="component" value="Unassembled WGS sequence"/>
</dbReference>
<dbReference type="InterPro" id="IPR019271">
    <property type="entry name" value="DUF2284_metal-binding"/>
</dbReference>
<accession>A0A4U8QCP1</accession>
<name>A0A4U8QCP1_9FIRM</name>
<evidence type="ECO:0000313" key="2">
    <source>
        <dbReference type="Proteomes" id="UP000306509"/>
    </source>
</evidence>
<evidence type="ECO:0000313" key="1">
    <source>
        <dbReference type="EMBL" id="TLD02880.1"/>
    </source>
</evidence>
<dbReference type="STRING" id="180332.GCA_000797495_05485"/>